<dbReference type="Gene3D" id="3.90.550.10">
    <property type="entry name" value="Spore Coat Polysaccharide Biosynthesis Protein SpsA, Chain A"/>
    <property type="match status" value="1"/>
</dbReference>
<accession>A0A5B9EC37</accession>
<dbReference type="InterPro" id="IPR050834">
    <property type="entry name" value="Glycosyltransf_2"/>
</dbReference>
<dbReference type="GO" id="GO:0016740">
    <property type="term" value="F:transferase activity"/>
    <property type="evidence" value="ECO:0007669"/>
    <property type="project" value="UniProtKB-KW"/>
</dbReference>
<proteinExistence type="predicted"/>
<gene>
    <name evidence="2" type="ORF">FTW19_17655</name>
</gene>
<dbReference type="Proteomes" id="UP000321820">
    <property type="component" value="Chromosome"/>
</dbReference>
<keyword evidence="2" id="KW-0808">Transferase</keyword>
<dbReference type="Pfam" id="PF00535">
    <property type="entry name" value="Glycos_transf_2"/>
    <property type="match status" value="1"/>
</dbReference>
<dbReference type="KEGG" id="talb:FTW19_17655"/>
<reference evidence="2 3" key="1">
    <citation type="submission" date="2019-08" db="EMBL/GenBank/DDBJ databases">
        <title>Complete genome sequence of Terriglobus albidus strain ORNL.</title>
        <authorList>
            <person name="Podar M."/>
        </authorList>
    </citation>
    <scope>NUCLEOTIDE SEQUENCE [LARGE SCALE GENOMIC DNA]</scope>
    <source>
        <strain evidence="2 3">ORNL</strain>
    </source>
</reference>
<dbReference type="AlphaFoldDB" id="A0A5B9EC37"/>
<dbReference type="PANTHER" id="PTHR43685:SF11">
    <property type="entry name" value="GLYCOSYLTRANSFERASE TAGX-RELATED"/>
    <property type="match status" value="1"/>
</dbReference>
<evidence type="ECO:0000259" key="1">
    <source>
        <dbReference type="Pfam" id="PF00535"/>
    </source>
</evidence>
<evidence type="ECO:0000313" key="2">
    <source>
        <dbReference type="EMBL" id="QEE29652.1"/>
    </source>
</evidence>
<protein>
    <submittedName>
        <fullName evidence="2">Glycosyltransferase family 2 protein</fullName>
    </submittedName>
</protein>
<organism evidence="2 3">
    <name type="scientific">Terriglobus albidus</name>
    <dbReference type="NCBI Taxonomy" id="1592106"/>
    <lineage>
        <taxon>Bacteria</taxon>
        <taxon>Pseudomonadati</taxon>
        <taxon>Acidobacteriota</taxon>
        <taxon>Terriglobia</taxon>
        <taxon>Terriglobales</taxon>
        <taxon>Acidobacteriaceae</taxon>
        <taxon>Terriglobus</taxon>
    </lineage>
</organism>
<dbReference type="OrthoDB" id="111731at2"/>
<dbReference type="RefSeq" id="WP_147648846.1">
    <property type="nucleotide sequence ID" value="NZ_CP042806.1"/>
</dbReference>
<keyword evidence="3" id="KW-1185">Reference proteome</keyword>
<dbReference type="EMBL" id="CP042806">
    <property type="protein sequence ID" value="QEE29652.1"/>
    <property type="molecule type" value="Genomic_DNA"/>
</dbReference>
<evidence type="ECO:0000313" key="3">
    <source>
        <dbReference type="Proteomes" id="UP000321820"/>
    </source>
</evidence>
<dbReference type="CDD" id="cd00761">
    <property type="entry name" value="Glyco_tranf_GTA_type"/>
    <property type="match status" value="1"/>
</dbReference>
<sequence length="296" mass="32740">MSFSVVIPAFNAAPYISRAIESALAQTITPNDILVIDDGSTDHTADIVRSYGNAVKLISQANQGVSAARNTGVAQTGSDYIAFLDADDFWHAEKSEQQLEALTSSPEAAFSYTALRELKSDGSVHGTSFVQPDKLKDLLRICNPGISPSCAMIRRTSFQATGGFNTALRGCEDWDLWIRLLRHGGHCALPQPLTNYQLHPGSLSSDAALMFTNFLELLHGSLLDGLEGWQKKLWTRRALSYQCYKAALTARASGQRPEELRYFFRSISVWPSPLWHALRYKSFAVSCAKWIQGHRP</sequence>
<dbReference type="SUPFAM" id="SSF53448">
    <property type="entry name" value="Nucleotide-diphospho-sugar transferases"/>
    <property type="match status" value="1"/>
</dbReference>
<feature type="domain" description="Glycosyltransferase 2-like" evidence="1">
    <location>
        <begin position="4"/>
        <end position="159"/>
    </location>
</feature>
<dbReference type="InterPro" id="IPR001173">
    <property type="entry name" value="Glyco_trans_2-like"/>
</dbReference>
<name>A0A5B9EC37_9BACT</name>
<dbReference type="InterPro" id="IPR029044">
    <property type="entry name" value="Nucleotide-diphossugar_trans"/>
</dbReference>
<dbReference type="PANTHER" id="PTHR43685">
    <property type="entry name" value="GLYCOSYLTRANSFERASE"/>
    <property type="match status" value="1"/>
</dbReference>